<dbReference type="InterPro" id="IPR011047">
    <property type="entry name" value="Quinoprotein_ADH-like_sf"/>
</dbReference>
<dbReference type="Gene3D" id="2.130.10.10">
    <property type="entry name" value="YVTN repeat-like/Quinoprotein amine dehydrogenase"/>
    <property type="match status" value="2"/>
</dbReference>
<evidence type="ECO:0000256" key="3">
    <source>
        <dbReference type="ARBA" id="ARBA00023163"/>
    </source>
</evidence>
<feature type="transmembrane region" description="Helical" evidence="5">
    <location>
        <begin position="696"/>
        <end position="714"/>
    </location>
</feature>
<keyword evidence="5" id="KW-0812">Transmembrane</keyword>
<evidence type="ECO:0000313" key="7">
    <source>
        <dbReference type="EMBL" id="ODA35839.1"/>
    </source>
</evidence>
<dbReference type="SUPFAM" id="SSF50998">
    <property type="entry name" value="Quinoprotein alcohol dehydrogenase-like"/>
    <property type="match status" value="1"/>
</dbReference>
<proteinExistence type="predicted"/>
<dbReference type="GO" id="GO:0003700">
    <property type="term" value="F:DNA-binding transcription factor activity"/>
    <property type="evidence" value="ECO:0007669"/>
    <property type="project" value="InterPro"/>
</dbReference>
<feature type="region of interest" description="Disordered" evidence="4">
    <location>
        <begin position="751"/>
        <end position="772"/>
    </location>
</feature>
<dbReference type="Proteomes" id="UP000094936">
    <property type="component" value="Unassembled WGS sequence"/>
</dbReference>
<dbReference type="GO" id="GO:0043565">
    <property type="term" value="F:sequence-specific DNA binding"/>
    <property type="evidence" value="ECO:0007669"/>
    <property type="project" value="InterPro"/>
</dbReference>
<dbReference type="InterPro" id="IPR020449">
    <property type="entry name" value="Tscrpt_reg_AraC-type_HTH"/>
</dbReference>
<keyword evidence="5" id="KW-0472">Membrane</keyword>
<dbReference type="InterPro" id="IPR018060">
    <property type="entry name" value="HTH_AraC"/>
</dbReference>
<dbReference type="InterPro" id="IPR015943">
    <property type="entry name" value="WD40/YVTN_repeat-like_dom_sf"/>
</dbReference>
<dbReference type="InterPro" id="IPR018062">
    <property type="entry name" value="HTH_AraC-typ_CS"/>
</dbReference>
<comment type="caution">
    <text evidence="7">The sequence shown here is derived from an EMBL/GenBank/DDBJ whole genome shotgun (WGS) entry which is preliminary data.</text>
</comment>
<dbReference type="RefSeq" id="WP_068898701.1">
    <property type="nucleotide sequence ID" value="NZ_JBHUIF010000032.1"/>
</dbReference>
<accession>A0A1C3ERG6</accession>
<reference evidence="7 8" key="1">
    <citation type="submission" date="2016-05" db="EMBL/GenBank/DDBJ databases">
        <title>Genomic Taxonomy of the Vibrionaceae.</title>
        <authorList>
            <person name="Gomez-Gil B."/>
            <person name="Enciso-Ibarra J."/>
        </authorList>
    </citation>
    <scope>NUCLEOTIDE SEQUENCE [LARGE SCALE GENOMIC DNA]</scope>
    <source>
        <strain evidence="7 8">CAIM 1920</strain>
    </source>
</reference>
<name>A0A1C3ERG6_9GAMM</name>
<protein>
    <recommendedName>
        <fullName evidence="6">HTH araC/xylS-type domain-containing protein</fullName>
    </recommendedName>
</protein>
<dbReference type="PANTHER" id="PTHR43280:SF28">
    <property type="entry name" value="HTH-TYPE TRANSCRIPTIONAL ACTIVATOR RHAS"/>
    <property type="match status" value="1"/>
</dbReference>
<keyword evidence="1" id="KW-0805">Transcription regulation</keyword>
<dbReference type="AlphaFoldDB" id="A0A1C3ERG6"/>
<gene>
    <name evidence="7" type="ORF">A8L45_02035</name>
</gene>
<dbReference type="SUPFAM" id="SSF46689">
    <property type="entry name" value="Homeodomain-like"/>
    <property type="match status" value="1"/>
</dbReference>
<organism evidence="7 8">
    <name type="scientific">Veronia pacifica</name>
    <dbReference type="NCBI Taxonomy" id="1080227"/>
    <lineage>
        <taxon>Bacteria</taxon>
        <taxon>Pseudomonadati</taxon>
        <taxon>Pseudomonadota</taxon>
        <taxon>Gammaproteobacteria</taxon>
        <taxon>Vibrionales</taxon>
        <taxon>Vibrionaceae</taxon>
        <taxon>Veronia</taxon>
    </lineage>
</organism>
<evidence type="ECO:0000256" key="2">
    <source>
        <dbReference type="ARBA" id="ARBA00023125"/>
    </source>
</evidence>
<dbReference type="Gene3D" id="1.10.10.60">
    <property type="entry name" value="Homeodomain-like"/>
    <property type="match status" value="1"/>
</dbReference>
<dbReference type="InterPro" id="IPR009057">
    <property type="entry name" value="Homeodomain-like_sf"/>
</dbReference>
<feature type="compositionally biased region" description="Polar residues" evidence="4">
    <location>
        <begin position="753"/>
        <end position="769"/>
    </location>
</feature>
<evidence type="ECO:0000313" key="8">
    <source>
        <dbReference type="Proteomes" id="UP000094936"/>
    </source>
</evidence>
<evidence type="ECO:0000259" key="6">
    <source>
        <dbReference type="PROSITE" id="PS01124"/>
    </source>
</evidence>
<evidence type="ECO:0000256" key="4">
    <source>
        <dbReference type="SAM" id="MobiDB-lite"/>
    </source>
</evidence>
<dbReference type="PANTHER" id="PTHR43280">
    <property type="entry name" value="ARAC-FAMILY TRANSCRIPTIONAL REGULATOR"/>
    <property type="match status" value="1"/>
</dbReference>
<dbReference type="SMART" id="SM00342">
    <property type="entry name" value="HTH_ARAC"/>
    <property type="match status" value="1"/>
</dbReference>
<keyword evidence="2" id="KW-0238">DNA-binding</keyword>
<keyword evidence="5" id="KW-1133">Transmembrane helix</keyword>
<feature type="domain" description="HTH araC/xylS-type" evidence="6">
    <location>
        <begin position="784"/>
        <end position="882"/>
    </location>
</feature>
<dbReference type="STRING" id="1080227.A8L45_02035"/>
<keyword evidence="3" id="KW-0804">Transcription</keyword>
<dbReference type="EMBL" id="LYBM01000002">
    <property type="protein sequence ID" value="ODA35839.1"/>
    <property type="molecule type" value="Genomic_DNA"/>
</dbReference>
<evidence type="ECO:0000256" key="5">
    <source>
        <dbReference type="SAM" id="Phobius"/>
    </source>
</evidence>
<evidence type="ECO:0000256" key="1">
    <source>
        <dbReference type="ARBA" id="ARBA00023015"/>
    </source>
</evidence>
<dbReference type="SUPFAM" id="SSF63829">
    <property type="entry name" value="Calcium-dependent phosphotriesterase"/>
    <property type="match status" value="1"/>
</dbReference>
<dbReference type="Pfam" id="PF12833">
    <property type="entry name" value="HTH_18"/>
    <property type="match status" value="1"/>
</dbReference>
<dbReference type="PROSITE" id="PS00041">
    <property type="entry name" value="HTH_ARAC_FAMILY_1"/>
    <property type="match status" value="1"/>
</dbReference>
<keyword evidence="8" id="KW-1185">Reference proteome</keyword>
<sequence length="888" mass="100626">MFALSLFCPRSGYAEDVVYQHIYDSSPIVQVAPVPGEGVWVLDDQGKISYFNGKTYLPLSDITRPPRKRFHRLIYDDAKQALWLLADDQLYRYTLKNDGWDGYFKGKIDTESVIAQSSKGLLVTMGKTLWRFDSSSRLFVFQKSTTSDITGIFLADDRIHIATAKQLLLFQHGEYSEIWNFSDKTVSGVLHLANLHLIGTDNGLFIVHDDGQAEQIPLNGSSKIIDLTKNTEAIWVATPDGVHGLRREGKKLSTIQNKKLFVTTDKPARANDLAISGDTLWIGSTTGIGYRPIEASSIIRRITTDKKGNLTGITPTESGYLVSTAHTIELYDLTGKKRWQRDIVDRVHSQTVLEDFAWLATSEGIRRISLTDGKVDDVLTIDDVELSSAERIFSDGRSLWIWSLSSGLSRYWPENQSYQSLDFGWDGGRNARVTNVIPGEDETIWLTTTAGIYSYRNGQFTLQKESEYERPANALISHQDVLWFIDAGQLFQWAQNSETEAFRIDNPRLFNAQCILSVGSRVVVVTQHHLAWAKNTRSGKLEWNTSQLAGTFWPDSNTLFCGEKNGNLVLASANKLVIFSSRYFDEIDVLKYSAFVSQISAEGRKWRIGVDADGIYNVPKGQDIEIELSKLNDSNHVTDYRLSGDEPGLWRRIGSGEPLKIYRLPAGNYQLSVREGGTERRVMAFSVTSPWYHSKLTISFVLFLCLAFVSVLITKNIHLRRVNRGLKYLAKTERVNACPLIDESQGHNAEKVFSSSDNTPVQSIETPSSCEKEPLENPELNWVREVKQVIDNHYHDPSFSTFYLATLLSTSERTLQRKFRAHFQMSVKEYINVTRLEKARKMLLNNVRVTDVALKCGFNEASYFSQRFKQQFGLSPTVYIEEMRKLAK</sequence>
<dbReference type="PROSITE" id="PS01124">
    <property type="entry name" value="HTH_ARAC_FAMILY_2"/>
    <property type="match status" value="1"/>
</dbReference>
<dbReference type="PRINTS" id="PR00032">
    <property type="entry name" value="HTHARAC"/>
</dbReference>